<evidence type="ECO:0000256" key="5">
    <source>
        <dbReference type="ARBA" id="ARBA00022840"/>
    </source>
</evidence>
<evidence type="ECO:0000256" key="4">
    <source>
        <dbReference type="ARBA" id="ARBA00022741"/>
    </source>
</evidence>
<dbReference type="InterPro" id="IPR050319">
    <property type="entry name" value="ABC_transp_ATP-bind"/>
</dbReference>
<evidence type="ECO:0000313" key="8">
    <source>
        <dbReference type="Proteomes" id="UP000587524"/>
    </source>
</evidence>
<dbReference type="InterPro" id="IPR003439">
    <property type="entry name" value="ABC_transporter-like_ATP-bd"/>
</dbReference>
<dbReference type="Pfam" id="PF08352">
    <property type="entry name" value="oligo_HPY"/>
    <property type="match status" value="1"/>
</dbReference>
<reference evidence="7 8" key="1">
    <citation type="submission" date="2020-08" db="EMBL/GenBank/DDBJ databases">
        <title>Genomic Encyclopedia of Type Strains, Phase IV (KMG-IV): sequencing the most valuable type-strain genomes for metagenomic binning, comparative biology and taxonomic classification.</title>
        <authorList>
            <person name="Goeker M."/>
        </authorList>
    </citation>
    <scope>NUCLEOTIDE SEQUENCE [LARGE SCALE GENOMIC DNA]</scope>
    <source>
        <strain evidence="7 8">DSM 17455</strain>
    </source>
</reference>
<dbReference type="InterPro" id="IPR003593">
    <property type="entry name" value="AAA+_ATPase"/>
</dbReference>
<dbReference type="InterPro" id="IPR013563">
    <property type="entry name" value="Oligopep_ABC_C"/>
</dbReference>
<dbReference type="SMART" id="SM00382">
    <property type="entry name" value="AAA"/>
    <property type="match status" value="1"/>
</dbReference>
<accession>A0ABR6CFC1</accession>
<organism evidence="7 8">
    <name type="scientific">Aminobacter ciceronei</name>
    <dbReference type="NCBI Taxonomy" id="150723"/>
    <lineage>
        <taxon>Bacteria</taxon>
        <taxon>Pseudomonadati</taxon>
        <taxon>Pseudomonadota</taxon>
        <taxon>Alphaproteobacteria</taxon>
        <taxon>Hyphomicrobiales</taxon>
        <taxon>Phyllobacteriaceae</taxon>
        <taxon>Aminobacter</taxon>
    </lineage>
</organism>
<dbReference type="InterPro" id="IPR017871">
    <property type="entry name" value="ABC_transporter-like_CS"/>
</dbReference>
<proteinExistence type="inferred from homology"/>
<comment type="similarity">
    <text evidence="2">Belongs to the ABC transporter superfamily.</text>
</comment>
<feature type="domain" description="ABC transporter" evidence="6">
    <location>
        <begin position="14"/>
        <end position="254"/>
    </location>
</feature>
<dbReference type="InterPro" id="IPR027417">
    <property type="entry name" value="P-loop_NTPase"/>
</dbReference>
<keyword evidence="3" id="KW-0813">Transport</keyword>
<dbReference type="PROSITE" id="PS50893">
    <property type="entry name" value="ABC_TRANSPORTER_2"/>
    <property type="match status" value="1"/>
</dbReference>
<keyword evidence="5" id="KW-0067">ATP-binding</keyword>
<evidence type="ECO:0000256" key="2">
    <source>
        <dbReference type="ARBA" id="ARBA00005417"/>
    </source>
</evidence>
<dbReference type="Gene3D" id="3.40.50.300">
    <property type="entry name" value="P-loop containing nucleotide triphosphate hydrolases"/>
    <property type="match status" value="1"/>
</dbReference>
<gene>
    <name evidence="7" type="ORF">HNQ97_005748</name>
</gene>
<sequence length="285" mass="31366">MAILEVEHLVTEFAGGKSLFKTTPGTRAVDDVSFSLAQGEVLGIVGESGSGKSTLAKTVLGIIRESAGQIRLDGTTVSGVDKRQARRIRADIQYVHQDPGAALDPWWSVGRSLHESLIIHQPALSSEDREAIIDRMLSAVGLDKAFKIRYPHELSGGQQRRIGLARSLILNPRILILDEPTSGLDLSVQATVVRLFEEIKQEYGLSYIFITHDLSLVRRISDRIAIMYRGKIVEAGETRQIFSNPQHEYTRSLLAAAPPLSPSLEYLGLRTERLPNKTTVMSAVS</sequence>
<protein>
    <submittedName>
        <fullName evidence="7">ABC-type oligopeptide transport system ATPase subunit</fullName>
    </submittedName>
</protein>
<evidence type="ECO:0000256" key="3">
    <source>
        <dbReference type="ARBA" id="ARBA00022448"/>
    </source>
</evidence>
<dbReference type="Pfam" id="PF00005">
    <property type="entry name" value="ABC_tran"/>
    <property type="match status" value="1"/>
</dbReference>
<dbReference type="EMBL" id="JACJHZ010000038">
    <property type="protein sequence ID" value="MBA9023720.1"/>
    <property type="molecule type" value="Genomic_DNA"/>
</dbReference>
<dbReference type="PROSITE" id="PS00211">
    <property type="entry name" value="ABC_TRANSPORTER_1"/>
    <property type="match status" value="1"/>
</dbReference>
<evidence type="ECO:0000256" key="1">
    <source>
        <dbReference type="ARBA" id="ARBA00004417"/>
    </source>
</evidence>
<dbReference type="CDD" id="cd03257">
    <property type="entry name" value="ABC_NikE_OppD_transporters"/>
    <property type="match status" value="1"/>
</dbReference>
<comment type="caution">
    <text evidence="7">The sequence shown here is derived from an EMBL/GenBank/DDBJ whole genome shotgun (WGS) entry which is preliminary data.</text>
</comment>
<keyword evidence="8" id="KW-1185">Reference proteome</keyword>
<keyword evidence="4" id="KW-0547">Nucleotide-binding</keyword>
<evidence type="ECO:0000313" key="7">
    <source>
        <dbReference type="EMBL" id="MBA9023720.1"/>
    </source>
</evidence>
<dbReference type="SUPFAM" id="SSF52540">
    <property type="entry name" value="P-loop containing nucleoside triphosphate hydrolases"/>
    <property type="match status" value="1"/>
</dbReference>
<evidence type="ECO:0000259" key="6">
    <source>
        <dbReference type="PROSITE" id="PS50893"/>
    </source>
</evidence>
<dbReference type="RefSeq" id="WP_182575790.1">
    <property type="nucleotide sequence ID" value="NZ_JACJHY010000038.1"/>
</dbReference>
<name>A0ABR6CFC1_9HYPH</name>
<dbReference type="Proteomes" id="UP000587524">
    <property type="component" value="Unassembled WGS sequence"/>
</dbReference>
<dbReference type="PANTHER" id="PTHR43776">
    <property type="entry name" value="TRANSPORT ATP-BINDING PROTEIN"/>
    <property type="match status" value="1"/>
</dbReference>
<comment type="subcellular location">
    <subcellularLocation>
        <location evidence="1">Cell inner membrane</location>
        <topology evidence="1">Peripheral membrane protein</topology>
    </subcellularLocation>
</comment>